<gene>
    <name evidence="7" type="ORF">SAMN02745751_01443</name>
</gene>
<dbReference type="AlphaFoldDB" id="A0A1M6FCX4"/>
<protein>
    <submittedName>
        <fullName evidence="7">Central glycolytic genes regulator</fullName>
    </submittedName>
</protein>
<dbReference type="Gene3D" id="1.10.10.10">
    <property type="entry name" value="Winged helix-like DNA-binding domain superfamily/Winged helix DNA-binding domain"/>
    <property type="match status" value="1"/>
</dbReference>
<dbReference type="Pfam" id="PF04198">
    <property type="entry name" value="Sugar-bind"/>
    <property type="match status" value="1"/>
</dbReference>
<keyword evidence="3" id="KW-0238">DNA-binding</keyword>
<evidence type="ECO:0000256" key="1">
    <source>
        <dbReference type="ARBA" id="ARBA00010466"/>
    </source>
</evidence>
<evidence type="ECO:0000256" key="4">
    <source>
        <dbReference type="ARBA" id="ARBA00023163"/>
    </source>
</evidence>
<reference evidence="7 8" key="1">
    <citation type="submission" date="2016-11" db="EMBL/GenBank/DDBJ databases">
        <authorList>
            <person name="Jaros S."/>
            <person name="Januszkiewicz K."/>
            <person name="Wedrychowicz H."/>
        </authorList>
    </citation>
    <scope>NUCLEOTIDE SEQUENCE [LARGE SCALE GENOMIC DNA]</scope>
    <source>
        <strain evidence="7 8">DSM 17477</strain>
    </source>
</reference>
<feature type="domain" description="Sugar-binding" evidence="5">
    <location>
        <begin position="93"/>
        <end position="340"/>
    </location>
</feature>
<proteinExistence type="inferred from homology"/>
<dbReference type="Proteomes" id="UP000184052">
    <property type="component" value="Unassembled WGS sequence"/>
</dbReference>
<dbReference type="InterPro" id="IPR051054">
    <property type="entry name" value="SorC_transcr_regulators"/>
</dbReference>
<dbReference type="RefSeq" id="WP_073048908.1">
    <property type="nucleotide sequence ID" value="NZ_FQZL01000008.1"/>
</dbReference>
<accession>A0A1M6FCX4</accession>
<dbReference type="InterPro" id="IPR036390">
    <property type="entry name" value="WH_DNA-bd_sf"/>
</dbReference>
<dbReference type="InterPro" id="IPR037171">
    <property type="entry name" value="NagB/RpiA_transferase-like"/>
</dbReference>
<dbReference type="GO" id="GO:0003677">
    <property type="term" value="F:DNA binding"/>
    <property type="evidence" value="ECO:0007669"/>
    <property type="project" value="UniProtKB-KW"/>
</dbReference>
<evidence type="ECO:0000259" key="6">
    <source>
        <dbReference type="Pfam" id="PF21715"/>
    </source>
</evidence>
<organism evidence="7 8">
    <name type="scientific">Dethiosulfatibacter aminovorans DSM 17477</name>
    <dbReference type="NCBI Taxonomy" id="1121476"/>
    <lineage>
        <taxon>Bacteria</taxon>
        <taxon>Bacillati</taxon>
        <taxon>Bacillota</taxon>
        <taxon>Tissierellia</taxon>
        <taxon>Dethiosulfatibacter</taxon>
    </lineage>
</organism>
<dbReference type="InterPro" id="IPR036388">
    <property type="entry name" value="WH-like_DNA-bd_sf"/>
</dbReference>
<dbReference type="InterPro" id="IPR007324">
    <property type="entry name" value="Sugar-bd_dom_put"/>
</dbReference>
<name>A0A1M6FCX4_9FIRM</name>
<keyword evidence="2" id="KW-0805">Transcription regulation</keyword>
<sequence length="342" mass="38350">MRFEKVLAIQNSIVPEMSNLIMKRYNLLKSLKSHQPIGRRMLASKIGMTERVLRSEVEILKDLGHIRIESSGMRLSKAGEKLLVDTEELIYNMKGLKDLGNQLKEKMGIREVSLVEGDSDDDDIIVKDMGKKASLIINSLLEDDMKIGIMGGTTMACVADEMEYNRKVRNIMVVPGRGGLGEKLEIQSNTIAAKLAQKLNAEYKLLHVPDNIQPELLEALRENPQIKSVLDEIKKIDMIVFGVGTAMEMAERRGMSELKKDELKLKNASAEALGYYFDSNGIPIMHTDSVGIDLKDINSIKHVICIASGKNKAEAIYAFSKYYKDYILVTDEETAKEILKLN</sequence>
<dbReference type="PANTHER" id="PTHR34294">
    <property type="entry name" value="TRANSCRIPTIONAL REGULATOR-RELATED"/>
    <property type="match status" value="1"/>
</dbReference>
<evidence type="ECO:0000256" key="3">
    <source>
        <dbReference type="ARBA" id="ARBA00023125"/>
    </source>
</evidence>
<dbReference type="OrthoDB" id="9793820at2"/>
<dbReference type="EMBL" id="FQZL01000008">
    <property type="protein sequence ID" value="SHI95570.1"/>
    <property type="molecule type" value="Genomic_DNA"/>
</dbReference>
<dbReference type="InterPro" id="IPR048715">
    <property type="entry name" value="CggR_N"/>
</dbReference>
<dbReference type="SUPFAM" id="SSF46785">
    <property type="entry name" value="Winged helix' DNA-binding domain"/>
    <property type="match status" value="1"/>
</dbReference>
<dbReference type="PANTHER" id="PTHR34294:SF5">
    <property type="entry name" value="CENTRAL GLYCOLYTIC GENES REGULATOR"/>
    <property type="match status" value="1"/>
</dbReference>
<keyword evidence="8" id="KW-1185">Reference proteome</keyword>
<dbReference type="GO" id="GO:0030246">
    <property type="term" value="F:carbohydrate binding"/>
    <property type="evidence" value="ECO:0007669"/>
    <property type="project" value="InterPro"/>
</dbReference>
<evidence type="ECO:0000259" key="5">
    <source>
        <dbReference type="Pfam" id="PF04198"/>
    </source>
</evidence>
<dbReference type="Pfam" id="PF21715">
    <property type="entry name" value="CggR_N"/>
    <property type="match status" value="1"/>
</dbReference>
<dbReference type="STRING" id="1121476.SAMN02745751_01443"/>
<evidence type="ECO:0000256" key="2">
    <source>
        <dbReference type="ARBA" id="ARBA00023015"/>
    </source>
</evidence>
<keyword evidence="4" id="KW-0804">Transcription</keyword>
<dbReference type="SUPFAM" id="SSF100950">
    <property type="entry name" value="NagB/RpiA/CoA transferase-like"/>
    <property type="match status" value="1"/>
</dbReference>
<dbReference type="Gene3D" id="3.40.50.1360">
    <property type="match status" value="1"/>
</dbReference>
<comment type="similarity">
    <text evidence="1">Belongs to the SorC transcriptional regulatory family.</text>
</comment>
<feature type="domain" description="CggR N-terminal DNA binding" evidence="6">
    <location>
        <begin position="21"/>
        <end position="89"/>
    </location>
</feature>
<evidence type="ECO:0000313" key="8">
    <source>
        <dbReference type="Proteomes" id="UP000184052"/>
    </source>
</evidence>
<evidence type="ECO:0000313" key="7">
    <source>
        <dbReference type="EMBL" id="SHI95570.1"/>
    </source>
</evidence>